<dbReference type="InterPro" id="IPR046342">
    <property type="entry name" value="CBS_dom_sf"/>
</dbReference>
<evidence type="ECO:0000259" key="2">
    <source>
        <dbReference type="PROSITE" id="PS51371"/>
    </source>
</evidence>
<evidence type="ECO:0000313" key="3">
    <source>
        <dbReference type="EMBL" id="QDE66069.1"/>
    </source>
</evidence>
<feature type="domain" description="CBS" evidence="2">
    <location>
        <begin position="16"/>
        <end position="74"/>
    </location>
</feature>
<gene>
    <name evidence="3" type="ORF">BHS09_03120</name>
</gene>
<evidence type="ECO:0000313" key="4">
    <source>
        <dbReference type="Proteomes" id="UP000320179"/>
    </source>
</evidence>
<reference evidence="3 4" key="1">
    <citation type="journal article" date="2019" name="Science">
        <title>Social genes are selection hotspots in kin groups of a soil microbe.</title>
        <authorList>
            <person name="Wielgoss S."/>
            <person name="Wolfensberger R."/>
            <person name="Sun L."/>
            <person name="Fiegna F."/>
            <person name="Velicer G.J."/>
        </authorList>
    </citation>
    <scope>NUCLEOTIDE SEQUENCE [LARGE SCALE GENOMIC DNA]</scope>
    <source>
        <strain evidence="3 4">MC3.5.9c15</strain>
    </source>
</reference>
<name>A0AAE6KQH6_MYXXA</name>
<organism evidence="3 4">
    <name type="scientific">Myxococcus xanthus</name>
    <dbReference type="NCBI Taxonomy" id="34"/>
    <lineage>
        <taxon>Bacteria</taxon>
        <taxon>Pseudomonadati</taxon>
        <taxon>Myxococcota</taxon>
        <taxon>Myxococcia</taxon>
        <taxon>Myxococcales</taxon>
        <taxon>Cystobacterineae</taxon>
        <taxon>Myxococcaceae</taxon>
        <taxon>Myxococcus</taxon>
    </lineage>
</organism>
<dbReference type="AlphaFoldDB" id="A0AAE6KQH6"/>
<dbReference type="Proteomes" id="UP000320179">
    <property type="component" value="Chromosome"/>
</dbReference>
<dbReference type="Gene3D" id="3.10.580.10">
    <property type="entry name" value="CBS-domain"/>
    <property type="match status" value="1"/>
</dbReference>
<dbReference type="PROSITE" id="PS51371">
    <property type="entry name" value="CBS"/>
    <property type="match status" value="1"/>
</dbReference>
<dbReference type="SUPFAM" id="SSF54631">
    <property type="entry name" value="CBS-domain pair"/>
    <property type="match status" value="1"/>
</dbReference>
<sequence length="117" mass="13228">MARPAMTELYVECEDTVAKAVTLFPKDTVVRALSLMQRYGLSRLPVVDDVHGELIGDVTADDLTRVWQHAPLACMSEILSLKSLRDEDLEDATRWGPRITLISPLVDVYQTSKRWVQ</sequence>
<keyword evidence="1" id="KW-0129">CBS domain</keyword>
<proteinExistence type="predicted"/>
<protein>
    <recommendedName>
        <fullName evidence="2">CBS domain-containing protein</fullName>
    </recommendedName>
</protein>
<dbReference type="Pfam" id="PF00571">
    <property type="entry name" value="CBS"/>
    <property type="match status" value="1"/>
</dbReference>
<dbReference type="InterPro" id="IPR000644">
    <property type="entry name" value="CBS_dom"/>
</dbReference>
<evidence type="ECO:0000256" key="1">
    <source>
        <dbReference type="PROSITE-ProRule" id="PRU00703"/>
    </source>
</evidence>
<dbReference type="SMART" id="SM00116">
    <property type="entry name" value="CBS"/>
    <property type="match status" value="1"/>
</dbReference>
<dbReference type="EMBL" id="CP017174">
    <property type="protein sequence ID" value="QDE66069.1"/>
    <property type="molecule type" value="Genomic_DNA"/>
</dbReference>
<accession>A0AAE6KQH6</accession>